<dbReference type="GO" id="GO:0004814">
    <property type="term" value="F:arginine-tRNA ligase activity"/>
    <property type="evidence" value="ECO:0007669"/>
    <property type="project" value="UniProtKB-UniRule"/>
</dbReference>
<gene>
    <name evidence="9" type="primary">argS</name>
    <name evidence="13" type="ORF">COT49_02085</name>
</gene>
<dbReference type="AlphaFoldDB" id="A0A2H0XG11"/>
<protein>
    <recommendedName>
        <fullName evidence="9">Arginine--tRNA ligase</fullName>
        <ecNumber evidence="9">6.1.1.19</ecNumber>
    </recommendedName>
    <alternativeName>
        <fullName evidence="9">Arginyl-tRNA synthetase</fullName>
        <shortName evidence="9">ArgRS</shortName>
    </alternativeName>
</protein>
<dbReference type="NCBIfam" id="TIGR00456">
    <property type="entry name" value="argS"/>
    <property type="match status" value="1"/>
</dbReference>
<organism evidence="13 14">
    <name type="scientific">candidate division WWE3 bacterium CG08_land_8_20_14_0_20_40_13</name>
    <dbReference type="NCBI Taxonomy" id="1975084"/>
    <lineage>
        <taxon>Bacteria</taxon>
        <taxon>Katanobacteria</taxon>
    </lineage>
</organism>
<dbReference type="GO" id="GO:0005737">
    <property type="term" value="C:cytoplasm"/>
    <property type="evidence" value="ECO:0007669"/>
    <property type="project" value="UniProtKB-SubCell"/>
</dbReference>
<dbReference type="InterPro" id="IPR001412">
    <property type="entry name" value="aa-tRNA-synth_I_CS"/>
</dbReference>
<dbReference type="SMART" id="SM01016">
    <property type="entry name" value="Arg_tRNA_synt_N"/>
    <property type="match status" value="1"/>
</dbReference>
<keyword evidence="2 9" id="KW-0963">Cytoplasm</keyword>
<dbReference type="Pfam" id="PF00750">
    <property type="entry name" value="tRNA-synt_1d"/>
    <property type="match status" value="1"/>
</dbReference>
<keyword evidence="3 9" id="KW-0436">Ligase</keyword>
<evidence type="ECO:0000256" key="10">
    <source>
        <dbReference type="RuleBase" id="RU363038"/>
    </source>
</evidence>
<comment type="caution">
    <text evidence="13">The sequence shown here is derived from an EMBL/GenBank/DDBJ whole genome shotgun (WGS) entry which is preliminary data.</text>
</comment>
<dbReference type="FunFam" id="1.10.730.10:FF:000006">
    <property type="entry name" value="Arginyl-tRNA synthetase 2, mitochondrial"/>
    <property type="match status" value="1"/>
</dbReference>
<dbReference type="SUPFAM" id="SSF52374">
    <property type="entry name" value="Nucleotidylyl transferase"/>
    <property type="match status" value="1"/>
</dbReference>
<dbReference type="InterPro" id="IPR005148">
    <property type="entry name" value="Arg-tRNA-synth_N"/>
</dbReference>
<evidence type="ECO:0000256" key="4">
    <source>
        <dbReference type="ARBA" id="ARBA00022741"/>
    </source>
</evidence>
<evidence type="ECO:0000256" key="2">
    <source>
        <dbReference type="ARBA" id="ARBA00022490"/>
    </source>
</evidence>
<comment type="subunit">
    <text evidence="9">Monomer.</text>
</comment>
<feature type="domain" description="DALR anticodon binding" evidence="11">
    <location>
        <begin position="420"/>
        <end position="549"/>
    </location>
</feature>
<keyword evidence="5 9" id="KW-0067">ATP-binding</keyword>
<dbReference type="Pfam" id="PF03485">
    <property type="entry name" value="Arg_tRNA_synt_N"/>
    <property type="match status" value="1"/>
</dbReference>
<dbReference type="PANTHER" id="PTHR11956">
    <property type="entry name" value="ARGINYL-TRNA SYNTHETASE"/>
    <property type="match status" value="1"/>
</dbReference>
<dbReference type="Proteomes" id="UP000230340">
    <property type="component" value="Unassembled WGS sequence"/>
</dbReference>
<dbReference type="EC" id="6.1.1.19" evidence="9"/>
<evidence type="ECO:0000256" key="7">
    <source>
        <dbReference type="ARBA" id="ARBA00023146"/>
    </source>
</evidence>
<comment type="subcellular location">
    <subcellularLocation>
        <location evidence="9">Cytoplasm</location>
    </subcellularLocation>
</comment>
<evidence type="ECO:0000259" key="12">
    <source>
        <dbReference type="SMART" id="SM01016"/>
    </source>
</evidence>
<evidence type="ECO:0000256" key="6">
    <source>
        <dbReference type="ARBA" id="ARBA00022917"/>
    </source>
</evidence>
<dbReference type="CDD" id="cd00671">
    <property type="entry name" value="ArgRS_core"/>
    <property type="match status" value="1"/>
</dbReference>
<dbReference type="PROSITE" id="PS00178">
    <property type="entry name" value="AA_TRNA_LIGASE_I"/>
    <property type="match status" value="1"/>
</dbReference>
<evidence type="ECO:0000256" key="8">
    <source>
        <dbReference type="ARBA" id="ARBA00049339"/>
    </source>
</evidence>
<keyword evidence="4 9" id="KW-0547">Nucleotide-binding</keyword>
<dbReference type="GO" id="GO:0006420">
    <property type="term" value="P:arginyl-tRNA aminoacylation"/>
    <property type="evidence" value="ECO:0007669"/>
    <property type="project" value="UniProtKB-UniRule"/>
</dbReference>
<reference evidence="14" key="1">
    <citation type="submission" date="2017-09" db="EMBL/GenBank/DDBJ databases">
        <title>Depth-based differentiation of microbial function through sediment-hosted aquifers and enrichment of novel symbionts in the deep terrestrial subsurface.</title>
        <authorList>
            <person name="Probst A.J."/>
            <person name="Ladd B."/>
            <person name="Jarett J.K."/>
            <person name="Geller-Mcgrath D.E."/>
            <person name="Sieber C.M.K."/>
            <person name="Emerson J.B."/>
            <person name="Anantharaman K."/>
            <person name="Thomas B.C."/>
            <person name="Malmstrom R."/>
            <person name="Stieglmeier M."/>
            <person name="Klingl A."/>
            <person name="Woyke T."/>
            <person name="Ryan C.M."/>
            <person name="Banfield J.F."/>
        </authorList>
    </citation>
    <scope>NUCLEOTIDE SEQUENCE [LARGE SCALE GENOMIC DNA]</scope>
</reference>
<dbReference type="Pfam" id="PF05746">
    <property type="entry name" value="DALR_1"/>
    <property type="match status" value="1"/>
</dbReference>
<dbReference type="InterPro" id="IPR001278">
    <property type="entry name" value="Arg-tRNA-ligase"/>
</dbReference>
<sequence length="549" mass="61651">MEQIRSRIKIKLLEIAKKSQIGAGDFSLEQTQEESFGDYSTNLALILAHKIKTSPKKVAEDVVQELNGGDYAVSVAEPGFINFRLSGRDLLEKAGEIGVMKDKYGENKGGEGAKINLEFVSANPTGPLHIGNARGGPLGDVLANVLLKCGYQVTREYYHNDLGEQVRKLGESVLYHVKTARGEKAEFPKGGYEGEYVKELVGKMGQCPNSGTAPIPSAFDLGSMAIEYYLKDILDVCLTMGIKFDIVSKESAFNTAKVVSLLKKEKVTKEKDGALWFGPKDNFLGDRECVLVKSDGNLTYFANDIAYHLDKKKRGFDKAIDIWGANHTGHIPRVLAAMTALGVKNFLEVILYQWVSLIRDGREVGMSKRKGNFVTAREVLDEVGKDAFRWFFLDKDVDSHIKFDIDLAKERSNKNPVFYVQYAHARMCSVMRKIEGGRLKMEDRCEKVENRRLKNTKKPSTFNLKPSERSLLRELIYFPDIVEDISKTYKVQELTNYAMRIADKFHKFYETCPIIGDPREKERLLILNAGKVVLENTLNLLGISAPTSM</sequence>
<evidence type="ECO:0000313" key="13">
    <source>
        <dbReference type="EMBL" id="PIS23069.1"/>
    </source>
</evidence>
<keyword evidence="7 9" id="KW-0030">Aminoacyl-tRNA synthetase</keyword>
<dbReference type="GO" id="GO:0005524">
    <property type="term" value="F:ATP binding"/>
    <property type="evidence" value="ECO:0007669"/>
    <property type="project" value="UniProtKB-UniRule"/>
</dbReference>
<comment type="catalytic activity">
    <reaction evidence="8 9">
        <text>tRNA(Arg) + L-arginine + ATP = L-arginyl-tRNA(Arg) + AMP + diphosphate</text>
        <dbReference type="Rhea" id="RHEA:20301"/>
        <dbReference type="Rhea" id="RHEA-COMP:9658"/>
        <dbReference type="Rhea" id="RHEA-COMP:9673"/>
        <dbReference type="ChEBI" id="CHEBI:30616"/>
        <dbReference type="ChEBI" id="CHEBI:32682"/>
        <dbReference type="ChEBI" id="CHEBI:33019"/>
        <dbReference type="ChEBI" id="CHEBI:78442"/>
        <dbReference type="ChEBI" id="CHEBI:78513"/>
        <dbReference type="ChEBI" id="CHEBI:456215"/>
        <dbReference type="EC" id="6.1.1.19"/>
    </reaction>
</comment>
<dbReference type="InterPro" id="IPR035684">
    <property type="entry name" value="ArgRS_core"/>
</dbReference>
<evidence type="ECO:0000256" key="5">
    <source>
        <dbReference type="ARBA" id="ARBA00022840"/>
    </source>
</evidence>
<feature type="short sequence motif" description="'HIGH' region" evidence="9">
    <location>
        <begin position="122"/>
        <end position="132"/>
    </location>
</feature>
<name>A0A2H0XG11_UNCKA</name>
<evidence type="ECO:0000256" key="3">
    <source>
        <dbReference type="ARBA" id="ARBA00022598"/>
    </source>
</evidence>
<evidence type="ECO:0000259" key="11">
    <source>
        <dbReference type="SMART" id="SM00836"/>
    </source>
</evidence>
<keyword evidence="6 9" id="KW-0648">Protein biosynthesis</keyword>
<dbReference type="Gene3D" id="3.40.50.620">
    <property type="entry name" value="HUPs"/>
    <property type="match status" value="1"/>
</dbReference>
<dbReference type="SUPFAM" id="SSF47323">
    <property type="entry name" value="Anticodon-binding domain of a subclass of class I aminoacyl-tRNA synthetases"/>
    <property type="match status" value="1"/>
</dbReference>
<feature type="domain" description="Arginyl tRNA synthetase N-terminal" evidence="12">
    <location>
        <begin position="2"/>
        <end position="85"/>
    </location>
</feature>
<dbReference type="PANTHER" id="PTHR11956:SF5">
    <property type="entry name" value="ARGININE--TRNA LIGASE, CYTOPLASMIC"/>
    <property type="match status" value="1"/>
</dbReference>
<dbReference type="EMBL" id="PEYT01000018">
    <property type="protein sequence ID" value="PIS23069.1"/>
    <property type="molecule type" value="Genomic_DNA"/>
</dbReference>
<dbReference type="SMART" id="SM00836">
    <property type="entry name" value="DALR_1"/>
    <property type="match status" value="1"/>
</dbReference>
<dbReference type="HAMAP" id="MF_00123">
    <property type="entry name" value="Arg_tRNA_synth"/>
    <property type="match status" value="1"/>
</dbReference>
<dbReference type="Gene3D" id="1.10.730.10">
    <property type="entry name" value="Isoleucyl-tRNA Synthetase, Domain 1"/>
    <property type="match status" value="1"/>
</dbReference>
<dbReference type="PRINTS" id="PR01038">
    <property type="entry name" value="TRNASYNTHARG"/>
</dbReference>
<evidence type="ECO:0000256" key="1">
    <source>
        <dbReference type="ARBA" id="ARBA00005594"/>
    </source>
</evidence>
<proteinExistence type="inferred from homology"/>
<comment type="similarity">
    <text evidence="1 9 10">Belongs to the class-I aminoacyl-tRNA synthetase family.</text>
</comment>
<evidence type="ECO:0000256" key="9">
    <source>
        <dbReference type="HAMAP-Rule" id="MF_00123"/>
    </source>
</evidence>
<dbReference type="InterPro" id="IPR009080">
    <property type="entry name" value="tRNAsynth_Ia_anticodon-bd"/>
</dbReference>
<dbReference type="InterPro" id="IPR036695">
    <property type="entry name" value="Arg-tRNA-synth_N_sf"/>
</dbReference>
<accession>A0A2H0XG11</accession>
<evidence type="ECO:0000313" key="14">
    <source>
        <dbReference type="Proteomes" id="UP000230340"/>
    </source>
</evidence>
<dbReference type="InterPro" id="IPR014729">
    <property type="entry name" value="Rossmann-like_a/b/a_fold"/>
</dbReference>
<dbReference type="Gene3D" id="3.30.1360.70">
    <property type="entry name" value="Arginyl tRNA synthetase N-terminal domain"/>
    <property type="match status" value="1"/>
</dbReference>
<dbReference type="SUPFAM" id="SSF55190">
    <property type="entry name" value="Arginyl-tRNA synthetase (ArgRS), N-terminal 'additional' domain"/>
    <property type="match status" value="1"/>
</dbReference>
<dbReference type="InterPro" id="IPR008909">
    <property type="entry name" value="DALR_anticod-bd"/>
</dbReference>